<evidence type="ECO:0000313" key="1">
    <source>
        <dbReference type="EMBL" id="KAF7345172.1"/>
    </source>
</evidence>
<organism evidence="1 2">
    <name type="scientific">Mycena sanguinolenta</name>
    <dbReference type="NCBI Taxonomy" id="230812"/>
    <lineage>
        <taxon>Eukaryota</taxon>
        <taxon>Fungi</taxon>
        <taxon>Dikarya</taxon>
        <taxon>Basidiomycota</taxon>
        <taxon>Agaricomycotina</taxon>
        <taxon>Agaricomycetes</taxon>
        <taxon>Agaricomycetidae</taxon>
        <taxon>Agaricales</taxon>
        <taxon>Marasmiineae</taxon>
        <taxon>Mycenaceae</taxon>
        <taxon>Mycena</taxon>
    </lineage>
</organism>
<dbReference type="EMBL" id="JACAZH010000020">
    <property type="protein sequence ID" value="KAF7345172.1"/>
    <property type="molecule type" value="Genomic_DNA"/>
</dbReference>
<gene>
    <name evidence="1" type="ORF">MSAN_01893500</name>
</gene>
<accession>A0A8H6XRJ5</accession>
<reference evidence="1" key="1">
    <citation type="submission" date="2020-05" db="EMBL/GenBank/DDBJ databases">
        <title>Mycena genomes resolve the evolution of fungal bioluminescence.</title>
        <authorList>
            <person name="Tsai I.J."/>
        </authorList>
    </citation>
    <scope>NUCLEOTIDE SEQUENCE</scope>
    <source>
        <strain evidence="1">160909Yilan</strain>
    </source>
</reference>
<dbReference type="Proteomes" id="UP000623467">
    <property type="component" value="Unassembled WGS sequence"/>
</dbReference>
<keyword evidence="2" id="KW-1185">Reference proteome</keyword>
<protein>
    <submittedName>
        <fullName evidence="1">Uncharacterized protein</fullName>
    </submittedName>
</protein>
<proteinExistence type="predicted"/>
<dbReference type="AlphaFoldDB" id="A0A8H6XRJ5"/>
<evidence type="ECO:0000313" key="2">
    <source>
        <dbReference type="Proteomes" id="UP000623467"/>
    </source>
</evidence>
<comment type="caution">
    <text evidence="1">The sequence shown here is derived from an EMBL/GenBank/DDBJ whole genome shotgun (WGS) entry which is preliminary data.</text>
</comment>
<dbReference type="OrthoDB" id="5429442at2759"/>
<name>A0A8H6XRJ5_9AGAR</name>
<sequence>MSTSPLQGYDQIVAVSQGQINMSLDARFTGEVLEWDVKENGVGHLTGRMLPPTVALFIPGEPAKTRFCLNFESGSFTYYSYTDDDEQVKHVVDVAGWTVAFTVKLSLDAIQQLPEDVKKKITLPGSYSVSQLLLDFTTADLMSFDRSLSFIPATANSKPLGEDPDRDQALANMIDKYLRRKVLGTDHGVLGYYAVTAPTNPTPSFPPTSVHFQTMAYQPTSPTSFNNDCILFQEMTGGHKFPDPPYIGWKQWNWISEKVDDSRHAGCMVLSRENFWNNFFVPHATVLNRLALDLVKDIGDVCLGKLKVPIFPTSAVNPAKVPDSALGWTQVTEKQEKWEWHAKYEPQVPGEDKVILRDVSATVDLTLDSAAQKITMSTSCSFSARDLSHIIDDTDHGRERKMINYMSGDVTWGLELTLDNVADGGLAFRITTVTPTANAKAGAEVPGLGLKELPDSQEYTRWLIDAVEKMAGREVPEFKAKADEAFKHQAQFVFPGGGTFFMKNPSFNAAGDIVVGLQYKQE</sequence>